<organism evidence="5 6">
    <name type="scientific">Lipingzhangella halophila</name>
    <dbReference type="NCBI Taxonomy" id="1783352"/>
    <lineage>
        <taxon>Bacteria</taxon>
        <taxon>Bacillati</taxon>
        <taxon>Actinomycetota</taxon>
        <taxon>Actinomycetes</taxon>
        <taxon>Streptosporangiales</taxon>
        <taxon>Nocardiopsidaceae</taxon>
        <taxon>Lipingzhangella</taxon>
    </lineage>
</organism>
<dbReference type="PANTHER" id="PTHR33744">
    <property type="entry name" value="CARBOHYDRATE DIACID REGULATOR"/>
    <property type="match status" value="1"/>
</dbReference>
<comment type="similarity">
    <text evidence="1">Belongs to the CdaR family.</text>
</comment>
<gene>
    <name evidence="5" type="ORF">F4561_000571</name>
</gene>
<dbReference type="Proteomes" id="UP000523007">
    <property type="component" value="Unassembled WGS sequence"/>
</dbReference>
<dbReference type="InterPro" id="IPR025736">
    <property type="entry name" value="PucR_C-HTH_dom"/>
</dbReference>
<proteinExistence type="inferred from homology"/>
<sequence length="564" mass="60570">MNTELDTSEDTAASGGVLLRQLLLTVGAPLVDVLAAPAGLDLRVGNVVILDPDDESEAFAGDLVLLIGARGGAARHLISSAARRGAAAVAVKVSSRSSSSGEVEQLRAAASESGVALLAVRPDVRWDQLQSLCRNVVEDARLTTETELGDSAGDLFSLAQSISTLTGGLVTIEDAASRVLAYSSGEEGDELRRLSILGRQGPEQYLGLLREWGVFTRLRSSDEVVHIDERPELGIRRRLAVGVRAGSQPLGTIWVQERSQPLAEGAEEALVGAARVTSLQMVRHRTEVTAGLRLREDLLAGLLEGRVEAAALSDTIKVSPDRAALVMALTLDTPGAAYPDGHERRPDAAHGGDRSGQEMRRRRMVDLVSVHAAAYRHAALVTALGHRVYVLLPDITHRSESSALALTRKTVRAARGMFGASVQGAVGSLVDSLSDVPWSRGEADRILDAMGRDLDTDVATISEVRARVLVSETLAHVRKNPSLRDPRVDRLIAHDAESGGKLVASLLAYLADFGDVRRAAGRLHIHPNTLRYRLRRAESVSGLDLSDSNERLFTHLQLLMQHHR</sequence>
<keyword evidence="6" id="KW-1185">Reference proteome</keyword>
<feature type="domain" description="PucR C-terminal helix-turn-helix" evidence="3">
    <location>
        <begin position="502"/>
        <end position="559"/>
    </location>
</feature>
<dbReference type="AlphaFoldDB" id="A0A7W7RD06"/>
<dbReference type="Gene3D" id="1.10.10.2840">
    <property type="entry name" value="PucR C-terminal helix-turn-helix domain"/>
    <property type="match status" value="1"/>
</dbReference>
<dbReference type="Pfam" id="PF17853">
    <property type="entry name" value="GGDEF_2"/>
    <property type="match status" value="1"/>
</dbReference>
<dbReference type="InterPro" id="IPR041522">
    <property type="entry name" value="CdaR_GGDEF"/>
</dbReference>
<evidence type="ECO:0000313" key="6">
    <source>
        <dbReference type="Proteomes" id="UP000523007"/>
    </source>
</evidence>
<evidence type="ECO:0000256" key="2">
    <source>
        <dbReference type="SAM" id="MobiDB-lite"/>
    </source>
</evidence>
<feature type="region of interest" description="Disordered" evidence="2">
    <location>
        <begin position="336"/>
        <end position="359"/>
    </location>
</feature>
<reference evidence="5 6" key="1">
    <citation type="submission" date="2020-08" db="EMBL/GenBank/DDBJ databases">
        <title>Sequencing the genomes of 1000 actinobacteria strains.</title>
        <authorList>
            <person name="Klenk H.-P."/>
        </authorList>
    </citation>
    <scope>NUCLEOTIDE SEQUENCE [LARGE SCALE GENOMIC DNA]</scope>
    <source>
        <strain evidence="5 6">DSM 102030</strain>
    </source>
</reference>
<accession>A0A7W7RD06</accession>
<dbReference type="GO" id="GO:0003677">
    <property type="term" value="F:DNA binding"/>
    <property type="evidence" value="ECO:0007669"/>
    <property type="project" value="UniProtKB-KW"/>
</dbReference>
<dbReference type="InterPro" id="IPR042070">
    <property type="entry name" value="PucR_C-HTH_sf"/>
</dbReference>
<comment type="caution">
    <text evidence="5">The sequence shown here is derived from an EMBL/GenBank/DDBJ whole genome shotgun (WGS) entry which is preliminary data.</text>
</comment>
<evidence type="ECO:0000313" key="5">
    <source>
        <dbReference type="EMBL" id="MBB4929751.1"/>
    </source>
</evidence>
<dbReference type="PANTHER" id="PTHR33744:SF17">
    <property type="entry name" value="CONSERVED PROTEIN"/>
    <property type="match status" value="1"/>
</dbReference>
<dbReference type="RefSeq" id="WP_184574464.1">
    <property type="nucleotide sequence ID" value="NZ_JACHJT010000001.1"/>
</dbReference>
<evidence type="ECO:0000259" key="4">
    <source>
        <dbReference type="Pfam" id="PF17853"/>
    </source>
</evidence>
<name>A0A7W7RD06_9ACTN</name>
<evidence type="ECO:0000256" key="1">
    <source>
        <dbReference type="ARBA" id="ARBA00006754"/>
    </source>
</evidence>
<dbReference type="EMBL" id="JACHJT010000001">
    <property type="protein sequence ID" value="MBB4929751.1"/>
    <property type="molecule type" value="Genomic_DNA"/>
</dbReference>
<protein>
    <submittedName>
        <fullName evidence="5">DNA-binding PucR family transcriptional regulator</fullName>
    </submittedName>
</protein>
<feature type="domain" description="CdaR GGDEF-like" evidence="4">
    <location>
        <begin position="316"/>
        <end position="448"/>
    </location>
</feature>
<keyword evidence="5" id="KW-0238">DNA-binding</keyword>
<evidence type="ECO:0000259" key="3">
    <source>
        <dbReference type="Pfam" id="PF13556"/>
    </source>
</evidence>
<dbReference type="Pfam" id="PF13556">
    <property type="entry name" value="HTH_30"/>
    <property type="match status" value="1"/>
</dbReference>
<feature type="compositionally biased region" description="Basic and acidic residues" evidence="2">
    <location>
        <begin position="340"/>
        <end position="359"/>
    </location>
</feature>
<dbReference type="InterPro" id="IPR051448">
    <property type="entry name" value="CdaR-like_regulators"/>
</dbReference>